<dbReference type="Pfam" id="PF00156">
    <property type="entry name" value="Pribosyltran"/>
    <property type="match status" value="1"/>
</dbReference>
<organism evidence="14">
    <name type="scientific">marine sediment metagenome</name>
    <dbReference type="NCBI Taxonomy" id="412755"/>
    <lineage>
        <taxon>unclassified sequences</taxon>
        <taxon>metagenomes</taxon>
        <taxon>ecological metagenomes</taxon>
    </lineage>
</organism>
<dbReference type="GO" id="GO:0005524">
    <property type="term" value="F:ATP binding"/>
    <property type="evidence" value="ECO:0007669"/>
    <property type="project" value="UniProtKB-KW"/>
</dbReference>
<dbReference type="Pfam" id="PF13793">
    <property type="entry name" value="Pribosyltran_N"/>
    <property type="match status" value="1"/>
</dbReference>
<dbReference type="PANTHER" id="PTHR10210">
    <property type="entry name" value="RIBOSE-PHOSPHATE DIPHOSPHOKINASE FAMILY MEMBER"/>
    <property type="match status" value="1"/>
</dbReference>
<evidence type="ECO:0000256" key="3">
    <source>
        <dbReference type="ARBA" id="ARBA00013247"/>
    </source>
</evidence>
<dbReference type="NCBIfam" id="TIGR01251">
    <property type="entry name" value="ribP_PPkin"/>
    <property type="match status" value="1"/>
</dbReference>
<dbReference type="InterPro" id="IPR029099">
    <property type="entry name" value="Pribosyltran_N"/>
</dbReference>
<dbReference type="InterPro" id="IPR005946">
    <property type="entry name" value="Rib-P_diPkinase"/>
</dbReference>
<evidence type="ECO:0000256" key="5">
    <source>
        <dbReference type="ARBA" id="ARBA00022723"/>
    </source>
</evidence>
<evidence type="ECO:0000256" key="2">
    <source>
        <dbReference type="ARBA" id="ARBA00004996"/>
    </source>
</evidence>
<gene>
    <name evidence="14" type="ORF">LCGC14_0244030</name>
</gene>
<proteinExistence type="inferred from homology"/>
<dbReference type="GO" id="GO:0004749">
    <property type="term" value="F:ribose phosphate diphosphokinase activity"/>
    <property type="evidence" value="ECO:0007669"/>
    <property type="project" value="UniProtKB-EC"/>
</dbReference>
<evidence type="ECO:0000256" key="6">
    <source>
        <dbReference type="ARBA" id="ARBA00022727"/>
    </source>
</evidence>
<dbReference type="GO" id="GO:0000287">
    <property type="term" value="F:magnesium ion binding"/>
    <property type="evidence" value="ECO:0007669"/>
    <property type="project" value="InterPro"/>
</dbReference>
<evidence type="ECO:0000259" key="12">
    <source>
        <dbReference type="Pfam" id="PF00156"/>
    </source>
</evidence>
<dbReference type="HAMAP" id="MF_00583_B">
    <property type="entry name" value="RibP_PPkinase_B"/>
    <property type="match status" value="1"/>
</dbReference>
<keyword evidence="7" id="KW-0547">Nucleotide-binding</keyword>
<dbReference type="GO" id="GO:0016301">
    <property type="term" value="F:kinase activity"/>
    <property type="evidence" value="ECO:0007669"/>
    <property type="project" value="UniProtKB-KW"/>
</dbReference>
<reference evidence="14" key="1">
    <citation type="journal article" date="2015" name="Nature">
        <title>Complex archaea that bridge the gap between prokaryotes and eukaryotes.</title>
        <authorList>
            <person name="Spang A."/>
            <person name="Saw J.H."/>
            <person name="Jorgensen S.L."/>
            <person name="Zaremba-Niedzwiedzka K."/>
            <person name="Martijn J."/>
            <person name="Lind A.E."/>
            <person name="van Eijk R."/>
            <person name="Schleper C."/>
            <person name="Guy L."/>
            <person name="Ettema T.J."/>
        </authorList>
    </citation>
    <scope>NUCLEOTIDE SEQUENCE</scope>
</reference>
<comment type="pathway">
    <text evidence="2">Metabolic intermediate biosynthesis; 5-phospho-alpha-D-ribose 1-diphosphate biosynthesis; 5-phospho-alpha-D-ribose 1-diphosphate from D-ribose 5-phosphate (route I): step 1/1.</text>
</comment>
<dbReference type="GO" id="GO:0006164">
    <property type="term" value="P:purine nucleotide biosynthetic process"/>
    <property type="evidence" value="ECO:0007669"/>
    <property type="project" value="TreeGrafter"/>
</dbReference>
<dbReference type="CDD" id="cd06223">
    <property type="entry name" value="PRTases_typeI"/>
    <property type="match status" value="1"/>
</dbReference>
<evidence type="ECO:0000259" key="13">
    <source>
        <dbReference type="Pfam" id="PF13793"/>
    </source>
</evidence>
<evidence type="ECO:0000256" key="11">
    <source>
        <dbReference type="ARBA" id="ARBA00049535"/>
    </source>
</evidence>
<feature type="domain" description="Phosphoribosyltransferase" evidence="12">
    <location>
        <begin position="155"/>
        <end position="252"/>
    </location>
</feature>
<dbReference type="PROSITE" id="PS00114">
    <property type="entry name" value="PRPP_SYNTHASE"/>
    <property type="match status" value="1"/>
</dbReference>
<sequence length="327" mass="35544">MKGDIRVFTGNANPQLAHDVADYLDRPLGKAEVDRFSDGEIKVAIGENVRGADCFIVQPTCPPHTNRNLMELLIMIDALRRSSAGRITAVIPYFGYSRQDQQNAARMPITSKLVASLIDRAGADRVMCMDLHAGQIQAFFDCPVDNLYAKPVLLESVRKEVGLTPFTIISPDAGGTERARAYAKRLEAPIAIIDKRRARSNENEVMNIVGDVEGQVCVIVDDMIDTAGTLCKGVDALMEQGATSAIAAITHPVLSGNAYKTMGNTKGLTKLLTTDTVALIARDPIPRNAENDGYNKVQVVSIAPLMGEAIRRTNNEESISSLFRETI</sequence>
<keyword evidence="4" id="KW-0808">Transferase</keyword>
<keyword evidence="8" id="KW-0418">Kinase</keyword>
<dbReference type="GO" id="GO:0002189">
    <property type="term" value="C:ribose phosphate diphosphokinase complex"/>
    <property type="evidence" value="ECO:0007669"/>
    <property type="project" value="TreeGrafter"/>
</dbReference>
<evidence type="ECO:0000256" key="9">
    <source>
        <dbReference type="ARBA" id="ARBA00022840"/>
    </source>
</evidence>
<evidence type="ECO:0000313" key="14">
    <source>
        <dbReference type="EMBL" id="KKN88796.1"/>
    </source>
</evidence>
<evidence type="ECO:0000256" key="7">
    <source>
        <dbReference type="ARBA" id="ARBA00022741"/>
    </source>
</evidence>
<keyword evidence="10" id="KW-0460">Magnesium</keyword>
<dbReference type="GO" id="GO:0005737">
    <property type="term" value="C:cytoplasm"/>
    <property type="evidence" value="ECO:0007669"/>
    <property type="project" value="TreeGrafter"/>
</dbReference>
<protein>
    <recommendedName>
        <fullName evidence="3">ribose-phosphate diphosphokinase</fullName>
        <ecNumber evidence="3">2.7.6.1</ecNumber>
    </recommendedName>
</protein>
<keyword evidence="9" id="KW-0067">ATP-binding</keyword>
<evidence type="ECO:0000256" key="8">
    <source>
        <dbReference type="ARBA" id="ARBA00022777"/>
    </source>
</evidence>
<dbReference type="FunFam" id="3.40.50.2020:FF:000001">
    <property type="entry name" value="Ribose-phosphate pyrophosphokinase"/>
    <property type="match status" value="1"/>
</dbReference>
<dbReference type="InterPro" id="IPR029057">
    <property type="entry name" value="PRTase-like"/>
</dbReference>
<evidence type="ECO:0000256" key="1">
    <source>
        <dbReference type="ARBA" id="ARBA00001946"/>
    </source>
</evidence>
<dbReference type="PANTHER" id="PTHR10210:SF41">
    <property type="entry name" value="RIBOSE-PHOSPHATE PYROPHOSPHOKINASE 1, CHLOROPLASTIC"/>
    <property type="match status" value="1"/>
</dbReference>
<evidence type="ECO:0000256" key="4">
    <source>
        <dbReference type="ARBA" id="ARBA00022679"/>
    </source>
</evidence>
<keyword evidence="5" id="KW-0479">Metal-binding</keyword>
<dbReference type="InterPro" id="IPR037515">
    <property type="entry name" value="Rib-P_diPkinase_bac"/>
</dbReference>
<dbReference type="EC" id="2.7.6.1" evidence="3"/>
<keyword evidence="6" id="KW-0545">Nucleotide biosynthesis</keyword>
<dbReference type="EMBL" id="LAZR01000125">
    <property type="protein sequence ID" value="KKN88796.1"/>
    <property type="molecule type" value="Genomic_DNA"/>
</dbReference>
<comment type="cofactor">
    <cofactor evidence="1">
        <name>Mg(2+)</name>
        <dbReference type="ChEBI" id="CHEBI:18420"/>
    </cofactor>
</comment>
<dbReference type="SMART" id="SM01400">
    <property type="entry name" value="Pribosyltran_N"/>
    <property type="match status" value="1"/>
</dbReference>
<dbReference type="GO" id="GO:0009156">
    <property type="term" value="P:ribonucleoside monophosphate biosynthetic process"/>
    <property type="evidence" value="ECO:0007669"/>
    <property type="project" value="InterPro"/>
</dbReference>
<dbReference type="SUPFAM" id="SSF53271">
    <property type="entry name" value="PRTase-like"/>
    <property type="match status" value="2"/>
</dbReference>
<dbReference type="GO" id="GO:0006015">
    <property type="term" value="P:5-phosphoribose 1-diphosphate biosynthetic process"/>
    <property type="evidence" value="ECO:0007669"/>
    <property type="project" value="TreeGrafter"/>
</dbReference>
<dbReference type="InterPro" id="IPR000842">
    <property type="entry name" value="PRib_PP_synth_CS"/>
</dbReference>
<dbReference type="InterPro" id="IPR000836">
    <property type="entry name" value="PRTase_dom"/>
</dbReference>
<dbReference type="Gene3D" id="3.40.50.2020">
    <property type="match status" value="2"/>
</dbReference>
<comment type="catalytic activity">
    <reaction evidence="11">
        <text>D-ribose 5-phosphate + ATP = 5-phospho-alpha-D-ribose 1-diphosphate + AMP + H(+)</text>
        <dbReference type="Rhea" id="RHEA:15609"/>
        <dbReference type="ChEBI" id="CHEBI:15378"/>
        <dbReference type="ChEBI" id="CHEBI:30616"/>
        <dbReference type="ChEBI" id="CHEBI:58017"/>
        <dbReference type="ChEBI" id="CHEBI:78346"/>
        <dbReference type="ChEBI" id="CHEBI:456215"/>
        <dbReference type="EC" id="2.7.6.1"/>
    </reaction>
</comment>
<comment type="caution">
    <text evidence="14">The sequence shown here is derived from an EMBL/GenBank/DDBJ whole genome shotgun (WGS) entry which is preliminary data.</text>
</comment>
<evidence type="ECO:0000256" key="10">
    <source>
        <dbReference type="ARBA" id="ARBA00022842"/>
    </source>
</evidence>
<accession>A0A0F9WRF1</accession>
<dbReference type="NCBIfam" id="NF002320">
    <property type="entry name" value="PRK01259.1"/>
    <property type="match status" value="1"/>
</dbReference>
<feature type="domain" description="Ribose-phosphate pyrophosphokinase N-terminal" evidence="13">
    <location>
        <begin position="5"/>
        <end position="122"/>
    </location>
</feature>
<name>A0A0F9WRF1_9ZZZZ</name>
<dbReference type="AlphaFoldDB" id="A0A0F9WRF1"/>